<sequence>MPSIETIVIVEYIKCEAEYPQCDYCMHHSIVCTYNRIASGSRKRKEHYEHVYDEGFWNKRRSIQPKLSFTKTSMFSLGFMYPNGMRHTAHEGLAWIELRTGETVNAKVPPTRPSLKMPNLPASPIVERYVTLHCSSYQSLVFPVIGKSLYTETLDLAYGPPGHGAESAKSCIYAFLSVATTYAMAAESSTVSIINEMTIDGLQALIMLVWCYFRLNKSIPDCHLRDLFWLCYSFDQDICLRIGQPPCIPGVFCNLELSPDYALLQDTNLQQEQTLSITNDTLPLYPWDLRLSQLKADIYVTLYSTTACQKSNSETYGDIRTLDQALEQWRTSLHPTIRPTLQFLPWMPVGESLNTQAVMLRLAYYHCVMVIHQASERRHEGPGLCSSINLVVSASRSTLSFLQIASPVVEGECFCINVTSSGVVIFYAITAILTLFRNILKNPLDSATTDFLEVLENAPNLTHENPTRTLTVGLMVHL</sequence>
<comment type="subcellular location">
    <subcellularLocation>
        <location evidence="1">Nucleus</location>
    </subcellularLocation>
</comment>
<evidence type="ECO:0000256" key="3">
    <source>
        <dbReference type="ARBA" id="ARBA00023125"/>
    </source>
</evidence>
<protein>
    <recommendedName>
        <fullName evidence="8">Transcription factor domain-containing protein</fullName>
    </recommendedName>
</protein>
<keyword evidence="5" id="KW-0539">Nucleus</keyword>
<dbReference type="InterPro" id="IPR050987">
    <property type="entry name" value="AtrR-like"/>
</dbReference>
<evidence type="ECO:0008006" key="8">
    <source>
        <dbReference type="Google" id="ProtNLM"/>
    </source>
</evidence>
<evidence type="ECO:0000256" key="1">
    <source>
        <dbReference type="ARBA" id="ARBA00004123"/>
    </source>
</evidence>
<dbReference type="OrthoDB" id="4116913at2759"/>
<reference evidence="6 7" key="1">
    <citation type="submission" date="2019-04" db="EMBL/GenBank/DDBJ databases">
        <title>Friends and foes A comparative genomics study of 23 Aspergillus species from section Flavi.</title>
        <authorList>
            <consortium name="DOE Joint Genome Institute"/>
            <person name="Kjaerbolling I."/>
            <person name="Vesth T."/>
            <person name="Frisvad J.C."/>
            <person name="Nybo J.L."/>
            <person name="Theobald S."/>
            <person name="Kildgaard S."/>
            <person name="Isbrandt T."/>
            <person name="Kuo A."/>
            <person name="Sato A."/>
            <person name="Lyhne E.K."/>
            <person name="Kogle M.E."/>
            <person name="Wiebenga A."/>
            <person name="Kun R.S."/>
            <person name="Lubbers R.J."/>
            <person name="Makela M.R."/>
            <person name="Barry K."/>
            <person name="Chovatia M."/>
            <person name="Clum A."/>
            <person name="Daum C."/>
            <person name="Haridas S."/>
            <person name="He G."/>
            <person name="LaButti K."/>
            <person name="Lipzen A."/>
            <person name="Mondo S."/>
            <person name="Riley R."/>
            <person name="Salamov A."/>
            <person name="Simmons B.A."/>
            <person name="Magnuson J.K."/>
            <person name="Henrissat B."/>
            <person name="Mortensen U.H."/>
            <person name="Larsen T.O."/>
            <person name="Devries R.P."/>
            <person name="Grigoriev I.V."/>
            <person name="Machida M."/>
            <person name="Baker S.E."/>
            <person name="Andersen M.R."/>
        </authorList>
    </citation>
    <scope>NUCLEOTIDE SEQUENCE [LARGE SCALE GENOMIC DNA]</scope>
    <source>
        <strain evidence="6 7">IBT 18842</strain>
    </source>
</reference>
<gene>
    <name evidence="6" type="ORF">BDV25DRAFT_128024</name>
</gene>
<keyword evidence="4" id="KW-0804">Transcription</keyword>
<dbReference type="Proteomes" id="UP000325780">
    <property type="component" value="Unassembled WGS sequence"/>
</dbReference>
<dbReference type="GO" id="GO:0003700">
    <property type="term" value="F:DNA-binding transcription factor activity"/>
    <property type="evidence" value="ECO:0007669"/>
    <property type="project" value="InterPro"/>
</dbReference>
<dbReference type="CDD" id="cd12148">
    <property type="entry name" value="fungal_TF_MHR"/>
    <property type="match status" value="1"/>
</dbReference>
<evidence type="ECO:0000313" key="7">
    <source>
        <dbReference type="Proteomes" id="UP000325780"/>
    </source>
</evidence>
<dbReference type="GO" id="GO:0003677">
    <property type="term" value="F:DNA binding"/>
    <property type="evidence" value="ECO:0007669"/>
    <property type="project" value="UniProtKB-KW"/>
</dbReference>
<keyword evidence="2" id="KW-0805">Transcription regulation</keyword>
<evidence type="ECO:0000256" key="4">
    <source>
        <dbReference type="ARBA" id="ARBA00023163"/>
    </source>
</evidence>
<name>A0A5N6U169_ASPAV</name>
<evidence type="ECO:0000313" key="6">
    <source>
        <dbReference type="EMBL" id="KAE8152345.1"/>
    </source>
</evidence>
<keyword evidence="7" id="KW-1185">Reference proteome</keyword>
<accession>A0A5N6U169</accession>
<dbReference type="PANTHER" id="PTHR46910:SF37">
    <property type="entry name" value="ZN(II)2CYS6 TRANSCRIPTION FACTOR (EUROFUNG)"/>
    <property type="match status" value="1"/>
</dbReference>
<dbReference type="AlphaFoldDB" id="A0A5N6U169"/>
<proteinExistence type="predicted"/>
<evidence type="ECO:0000256" key="5">
    <source>
        <dbReference type="ARBA" id="ARBA00023242"/>
    </source>
</evidence>
<dbReference type="GO" id="GO:0005634">
    <property type="term" value="C:nucleus"/>
    <property type="evidence" value="ECO:0007669"/>
    <property type="project" value="UniProtKB-SubCell"/>
</dbReference>
<dbReference type="PANTHER" id="PTHR46910">
    <property type="entry name" value="TRANSCRIPTION FACTOR PDR1"/>
    <property type="match status" value="1"/>
</dbReference>
<keyword evidence="3" id="KW-0238">DNA-binding</keyword>
<dbReference type="EMBL" id="ML742054">
    <property type="protein sequence ID" value="KAE8152345.1"/>
    <property type="molecule type" value="Genomic_DNA"/>
</dbReference>
<evidence type="ECO:0000256" key="2">
    <source>
        <dbReference type="ARBA" id="ARBA00023015"/>
    </source>
</evidence>
<organism evidence="6 7">
    <name type="scientific">Aspergillus avenaceus</name>
    <dbReference type="NCBI Taxonomy" id="36643"/>
    <lineage>
        <taxon>Eukaryota</taxon>
        <taxon>Fungi</taxon>
        <taxon>Dikarya</taxon>
        <taxon>Ascomycota</taxon>
        <taxon>Pezizomycotina</taxon>
        <taxon>Eurotiomycetes</taxon>
        <taxon>Eurotiomycetidae</taxon>
        <taxon>Eurotiales</taxon>
        <taxon>Aspergillaceae</taxon>
        <taxon>Aspergillus</taxon>
        <taxon>Aspergillus subgen. Circumdati</taxon>
    </lineage>
</organism>